<dbReference type="InterPro" id="IPR024498">
    <property type="entry name" value="DUF2786"/>
</dbReference>
<feature type="non-terminal residue" evidence="2">
    <location>
        <position position="170"/>
    </location>
</feature>
<feature type="non-terminal residue" evidence="2">
    <location>
        <position position="1"/>
    </location>
</feature>
<name>A0ABW9QPH0_9ACTN</name>
<evidence type="ECO:0000313" key="3">
    <source>
        <dbReference type="Proteomes" id="UP000437736"/>
    </source>
</evidence>
<dbReference type="Proteomes" id="UP000437736">
    <property type="component" value="Unassembled WGS sequence"/>
</dbReference>
<sequence>AAGVAGAPDDPVLAKVRALLAKAESTQFAAEAEALAAKAQELMARHAIEEAVARSTASWEERPIIRRLAVDDPYAEAKSTLLGVVARANAARCVWYEPYALMAVVGYARDLDAIEALFTSLLVQASRAMLDNGSVTDGAGRSRTRSFRQSFLLAYAVRIGQRLEEAASQA</sequence>
<comment type="caution">
    <text evidence="2">The sequence shown here is derived from an EMBL/GenBank/DDBJ whole genome shotgun (WGS) entry which is preliminary data.</text>
</comment>
<dbReference type="Pfam" id="PF10979">
    <property type="entry name" value="DUF2786"/>
    <property type="match status" value="1"/>
</dbReference>
<protein>
    <submittedName>
        <fullName evidence="2">DUF2786 domain-containing protein</fullName>
    </submittedName>
</protein>
<evidence type="ECO:0000259" key="1">
    <source>
        <dbReference type="Pfam" id="PF10979"/>
    </source>
</evidence>
<organism evidence="2 3">
    <name type="scientific">Acidiferrimicrobium australe</name>
    <dbReference type="NCBI Taxonomy" id="2664430"/>
    <lineage>
        <taxon>Bacteria</taxon>
        <taxon>Bacillati</taxon>
        <taxon>Actinomycetota</taxon>
        <taxon>Acidimicrobiia</taxon>
        <taxon>Acidimicrobiales</taxon>
        <taxon>Acidimicrobiaceae</taxon>
        <taxon>Acidiferrimicrobium</taxon>
    </lineage>
</organism>
<keyword evidence="3" id="KW-1185">Reference proteome</keyword>
<evidence type="ECO:0000313" key="2">
    <source>
        <dbReference type="EMBL" id="MST31705.1"/>
    </source>
</evidence>
<feature type="domain" description="DUF2786" evidence="1">
    <location>
        <begin position="12"/>
        <end position="49"/>
    </location>
</feature>
<dbReference type="EMBL" id="WJHE01000120">
    <property type="protein sequence ID" value="MST31705.1"/>
    <property type="molecule type" value="Genomic_DNA"/>
</dbReference>
<proteinExistence type="predicted"/>
<accession>A0ABW9QPH0</accession>
<reference evidence="2 3" key="1">
    <citation type="submission" date="2019-11" db="EMBL/GenBank/DDBJ databases">
        <title>Acidiferrimicrobium australis gen. nov., sp. nov., an acidophilic and obligately heterotrophic, member of the Actinobacteria that catalyses dissimilatory oxido- reduction of iron isolated from metal-rich acidic water in Chile.</title>
        <authorList>
            <person name="Gonzalez D."/>
            <person name="Huber K."/>
            <person name="Hedrich S."/>
            <person name="Rojas-Villalobos C."/>
            <person name="Quatrini R."/>
            <person name="Dinamarca M.A."/>
            <person name="Schwarz A."/>
            <person name="Canales C."/>
            <person name="Nancucheo I."/>
        </authorList>
    </citation>
    <scope>NUCLEOTIDE SEQUENCE [LARGE SCALE GENOMIC DNA]</scope>
    <source>
        <strain evidence="2 3">USS-CCA1</strain>
    </source>
</reference>
<gene>
    <name evidence="2" type="ORF">GHK86_03045</name>
</gene>